<evidence type="ECO:0000256" key="1">
    <source>
        <dbReference type="ARBA" id="ARBA00004571"/>
    </source>
</evidence>
<evidence type="ECO:0000259" key="11">
    <source>
        <dbReference type="Pfam" id="PF00593"/>
    </source>
</evidence>
<dbReference type="InterPro" id="IPR000531">
    <property type="entry name" value="Beta-barrel_TonB"/>
</dbReference>
<dbReference type="STRING" id="519453.SAMN04488070_1093"/>
<dbReference type="InterPro" id="IPR037066">
    <property type="entry name" value="Plug_dom_sf"/>
</dbReference>
<feature type="domain" description="TonB-dependent receptor-like beta-barrel" evidence="11">
    <location>
        <begin position="404"/>
        <end position="960"/>
    </location>
</feature>
<feature type="chain" id="PRO_5016297518" evidence="10">
    <location>
        <begin position="32"/>
        <end position="1001"/>
    </location>
</feature>
<feature type="domain" description="TonB-dependent receptor plug" evidence="12">
    <location>
        <begin position="63"/>
        <end position="182"/>
    </location>
</feature>
<reference evidence="13 14" key="1">
    <citation type="submission" date="2018-05" db="EMBL/GenBank/DDBJ databases">
        <title>Freshwater and sediment microbial communities from various areas in North America, analyzing microbe dynamics in response to fracking.</title>
        <authorList>
            <person name="Lamendella R."/>
        </authorList>
    </citation>
    <scope>NUCLEOTIDE SEQUENCE [LARGE SCALE GENOMIC DNA]</scope>
    <source>
        <strain evidence="13 14">125B1</strain>
    </source>
</reference>
<dbReference type="Gene3D" id="2.170.130.10">
    <property type="entry name" value="TonB-dependent receptor, plug domain"/>
    <property type="match status" value="1"/>
</dbReference>
<evidence type="ECO:0000256" key="9">
    <source>
        <dbReference type="RuleBase" id="RU003357"/>
    </source>
</evidence>
<evidence type="ECO:0000313" key="14">
    <source>
        <dbReference type="Proteomes" id="UP000246964"/>
    </source>
</evidence>
<dbReference type="PROSITE" id="PS52016">
    <property type="entry name" value="TONB_DEPENDENT_REC_3"/>
    <property type="match status" value="1"/>
</dbReference>
<keyword evidence="2 8" id="KW-0813">Transport</keyword>
<evidence type="ECO:0000256" key="5">
    <source>
        <dbReference type="ARBA" id="ARBA00023077"/>
    </source>
</evidence>
<evidence type="ECO:0000256" key="4">
    <source>
        <dbReference type="ARBA" id="ARBA00022692"/>
    </source>
</evidence>
<evidence type="ECO:0000256" key="8">
    <source>
        <dbReference type="PROSITE-ProRule" id="PRU01360"/>
    </source>
</evidence>
<dbReference type="SUPFAM" id="SSF56935">
    <property type="entry name" value="Porins"/>
    <property type="match status" value="1"/>
</dbReference>
<keyword evidence="7 8" id="KW-0998">Cell outer membrane</keyword>
<dbReference type="EMBL" id="QGTT01000008">
    <property type="protein sequence ID" value="PWW12216.1"/>
    <property type="molecule type" value="Genomic_DNA"/>
</dbReference>
<dbReference type="Gene3D" id="2.40.170.20">
    <property type="entry name" value="TonB-dependent receptor, beta-barrel domain"/>
    <property type="match status" value="1"/>
</dbReference>
<name>A0A317Q8Z1_9GAMM</name>
<evidence type="ECO:0000256" key="7">
    <source>
        <dbReference type="ARBA" id="ARBA00023237"/>
    </source>
</evidence>
<dbReference type="InterPro" id="IPR012910">
    <property type="entry name" value="Plug_dom"/>
</dbReference>
<proteinExistence type="inferred from homology"/>
<evidence type="ECO:0000256" key="6">
    <source>
        <dbReference type="ARBA" id="ARBA00023136"/>
    </source>
</evidence>
<keyword evidence="5 9" id="KW-0798">TonB box</keyword>
<keyword evidence="4 8" id="KW-0812">Transmembrane</keyword>
<evidence type="ECO:0000256" key="10">
    <source>
        <dbReference type="SAM" id="SignalP"/>
    </source>
</evidence>
<dbReference type="Pfam" id="PF00593">
    <property type="entry name" value="TonB_dep_Rec_b-barrel"/>
    <property type="match status" value="1"/>
</dbReference>
<dbReference type="GO" id="GO:0009279">
    <property type="term" value="C:cell outer membrane"/>
    <property type="evidence" value="ECO:0007669"/>
    <property type="project" value="UniProtKB-SubCell"/>
</dbReference>
<dbReference type="Proteomes" id="UP000246964">
    <property type="component" value="Unassembled WGS sequence"/>
</dbReference>
<gene>
    <name evidence="13" type="ORF">DET45_10848</name>
</gene>
<dbReference type="InterPro" id="IPR039426">
    <property type="entry name" value="TonB-dep_rcpt-like"/>
</dbReference>
<evidence type="ECO:0000256" key="2">
    <source>
        <dbReference type="ARBA" id="ARBA00022448"/>
    </source>
</evidence>
<keyword evidence="6 8" id="KW-0472">Membrane</keyword>
<dbReference type="RefSeq" id="WP_110076077.1">
    <property type="nucleotide sequence ID" value="NZ_QGTT01000008.1"/>
</dbReference>
<keyword evidence="13" id="KW-0675">Receptor</keyword>
<protein>
    <submittedName>
        <fullName evidence="13">TonB-dependent receptor-like protein</fullName>
    </submittedName>
</protein>
<organism evidence="13 14">
    <name type="scientific">Pseudidiomarina maritima</name>
    <dbReference type="NCBI Taxonomy" id="519453"/>
    <lineage>
        <taxon>Bacteria</taxon>
        <taxon>Pseudomonadati</taxon>
        <taxon>Pseudomonadota</taxon>
        <taxon>Gammaproteobacteria</taxon>
        <taxon>Alteromonadales</taxon>
        <taxon>Idiomarinaceae</taxon>
        <taxon>Pseudidiomarina</taxon>
    </lineage>
</organism>
<feature type="signal peptide" evidence="10">
    <location>
        <begin position="1"/>
        <end position="31"/>
    </location>
</feature>
<dbReference type="PANTHER" id="PTHR47234">
    <property type="match status" value="1"/>
</dbReference>
<evidence type="ECO:0000256" key="3">
    <source>
        <dbReference type="ARBA" id="ARBA00022452"/>
    </source>
</evidence>
<comment type="similarity">
    <text evidence="8 9">Belongs to the TonB-dependent receptor family.</text>
</comment>
<dbReference type="PANTHER" id="PTHR47234:SF2">
    <property type="entry name" value="TONB-DEPENDENT RECEPTOR"/>
    <property type="match status" value="1"/>
</dbReference>
<dbReference type="InterPro" id="IPR036942">
    <property type="entry name" value="Beta-barrel_TonB_sf"/>
</dbReference>
<keyword evidence="14" id="KW-1185">Reference proteome</keyword>
<keyword evidence="10" id="KW-0732">Signal</keyword>
<dbReference type="OrthoDB" id="176248at2"/>
<keyword evidence="3 8" id="KW-1134">Transmembrane beta strand</keyword>
<comment type="caution">
    <text evidence="13">The sequence shown here is derived from an EMBL/GenBank/DDBJ whole genome shotgun (WGS) entry which is preliminary data.</text>
</comment>
<comment type="subcellular location">
    <subcellularLocation>
        <location evidence="1 8">Cell outer membrane</location>
        <topology evidence="1 8">Multi-pass membrane protein</topology>
    </subcellularLocation>
</comment>
<evidence type="ECO:0000259" key="12">
    <source>
        <dbReference type="Pfam" id="PF07715"/>
    </source>
</evidence>
<evidence type="ECO:0000313" key="13">
    <source>
        <dbReference type="EMBL" id="PWW12216.1"/>
    </source>
</evidence>
<accession>A0A317Q8Z1</accession>
<dbReference type="Pfam" id="PF07715">
    <property type="entry name" value="Plug"/>
    <property type="match status" value="1"/>
</dbReference>
<sequence>MAKQSFLSNSIRAIMMAGFGSALLAGAPAMAQDQSNESEDGEQAKAAEKIQVTGSRIRTDGLDSPTPVEIITTEIATDQGLNTLGELLRTSTVASGSDQLISAYSVGYVTNGGSGAESISMRGLGASRTLVLLNGRRAGPAGTRGTVSAFDMNALPISIIERVEILKDGASSLYGSDAVAGVINIITKKGEGGEVNFSGLAPFEGGGETYRLNATYGDSFDRGSWRVVADHNVNTGLIRADRDYFDCSTRYLFSNIVTGERADPIDPRTGEYHCNESGFGLFHAYSGVGLPANTGAGRFQFNYGGYDVADPTTVNPYYNPADPRSIGVEGVNPFLRAAPDGWYWAGYDAESDGLLDGGGHPFRLQQTMVPETTVSSVFLQGDYDLTDTISAYGELLHSRRTTKSESARQFWTADYGYISINAVDGFDGDGFVMPVHYTNHYGNETTIDYSRAVVGLEGAIGFWNWDVSYQRSHNSGTYAQDIILRDSMLLSQELLFTGATCNGEVTPVSGKACYDYDWFDPQNMYGNPNQQARDFLFGYDKGKTTYKQDTLDAYITGDLFDLPAGALSTAAGIYWQRDEINDVPGENTRNGNSWGLSSAGITAGKATTKAVYAEFQVPVLRDLPFVESLDLTASGRWTDVDAYGDDTTYKLSANWSIGEGFRVRASRGTSFRAPALFELYLEGQTGFLGQTNDPCLDYVNATNPLVRENCAAAGIPETYTDTVGTGSSSFTTITGGGAGVLQAETSVSEGIGLVYESAEGTFAASVDYYDVVISNQISSVSGAAVLNQCYTSTDFANEPFCNQIDRKDGTADGDWSIQEVRGGYLNTAQQTVRGFDFVVTYQDSFDFGDLRVKLDHTHQVERSFQQFVTDTPEDSLGWIGNPKSIGTLNTTLTRDEWSFNWNMAYYDRTEDYSYFGTDSTTLRGEDVRFVAHIPTYVLHSISANTTFNDNIDVTFGIGNLFDKQPPSVSPAAAAVVGNTPLFASQMDYLGRRAFFNISYQF</sequence>
<dbReference type="AlphaFoldDB" id="A0A317Q8Z1"/>